<feature type="domain" description="Prophage endopeptidase tail N-terminal" evidence="3">
    <location>
        <begin position="9"/>
        <end position="88"/>
    </location>
</feature>
<organism evidence="4 5">
    <name type="scientific">Listeria booriae</name>
    <dbReference type="NCBI Taxonomy" id="1552123"/>
    <lineage>
        <taxon>Bacteria</taxon>
        <taxon>Bacillati</taxon>
        <taxon>Bacillota</taxon>
        <taxon>Bacilli</taxon>
        <taxon>Bacillales</taxon>
        <taxon>Listeriaceae</taxon>
        <taxon>Listeria</taxon>
    </lineage>
</organism>
<evidence type="ECO:0000259" key="3">
    <source>
        <dbReference type="Pfam" id="PF18994"/>
    </source>
</evidence>
<dbReference type="Proteomes" id="UP000533953">
    <property type="component" value="Unassembled WGS sequence"/>
</dbReference>
<evidence type="ECO:0000313" key="5">
    <source>
        <dbReference type="Proteomes" id="UP000533953"/>
    </source>
</evidence>
<dbReference type="InterPro" id="IPR044051">
    <property type="entry name" value="Prophage_tail_N"/>
</dbReference>
<accession>A0A7X0XD03</accession>
<evidence type="ECO:0000256" key="1">
    <source>
        <dbReference type="SAM" id="Coils"/>
    </source>
</evidence>
<dbReference type="Pfam" id="PF18994">
    <property type="entry name" value="Prophage_tailD1"/>
    <property type="match status" value="1"/>
</dbReference>
<sequence length="574" mass="64104">MKDYPLIKTKDYTEKIIDVLDFQESWSKNESWQITFKIIQSVFNAFEFALIENEEIIVYDGEDFVIKSADIVENENSTIVGKEIIATHVMYDIQGYVQEDTQEGTKTYTIASALNFLLGSNHLGYTWAVHGNFSSITSENLGGDMDGVESISFICERFGAVCVPQNKVLHFYLESEFGEVTQNQFKEGYNVRNTKLSISTLNLKTAIRGYGKKVDVTDIFSKYTALAIERVGTGWVLKNGYWTATKINDAFKFSFSGTGLRVKMLQTKLGGKWTFKIDGTHTKQVSGYSSSGTTVEKLIEVKRGLENKTHTVVCTLVSRDGDNPNTKYPKLPEGVVNTGDWIGLYRAHDGTDQVYLFDPITYISPNVNLWNGGVPIYQKPVRDDVISNPTTMRNKLISSLQDVPEISLATDLIDDEEFSKGDTWNYSSNNTKVDTEVKIVGYSKYPYDSQKNSEVVFSNARKAMSDIQQDIRRATKEAQKAFKNIGKTVIESIPAEIKDSSASFIEAKSANVEFTESGIQTSKPESANVVKFGNGVISVDDEVLIDENGINLNKVHGTLPEGSQNIILNFVKEV</sequence>
<comment type="caution">
    <text evidence="4">The sequence shown here is derived from an EMBL/GenBank/DDBJ whole genome shotgun (WGS) entry which is preliminary data.</text>
</comment>
<feature type="domain" description="Tail spike" evidence="2">
    <location>
        <begin position="98"/>
        <end position="471"/>
    </location>
</feature>
<feature type="coiled-coil region" evidence="1">
    <location>
        <begin position="457"/>
        <end position="484"/>
    </location>
</feature>
<dbReference type="Pfam" id="PF06605">
    <property type="entry name" value="Prophage_tail"/>
    <property type="match status" value="1"/>
</dbReference>
<dbReference type="Gene3D" id="3.55.50.40">
    <property type="match status" value="1"/>
</dbReference>
<name>A0A7X0XD03_9LIST</name>
<evidence type="ECO:0000259" key="2">
    <source>
        <dbReference type="Pfam" id="PF06605"/>
    </source>
</evidence>
<dbReference type="AlphaFoldDB" id="A0A7X0XD03"/>
<dbReference type="EMBL" id="JAASTX010000009">
    <property type="protein sequence ID" value="MBC1491950.1"/>
    <property type="molecule type" value="Genomic_DNA"/>
</dbReference>
<evidence type="ECO:0000313" key="4">
    <source>
        <dbReference type="EMBL" id="MBC1491950.1"/>
    </source>
</evidence>
<evidence type="ECO:0008006" key="6">
    <source>
        <dbReference type="Google" id="ProtNLM"/>
    </source>
</evidence>
<keyword evidence="1" id="KW-0175">Coiled coil</keyword>
<dbReference type="Gene3D" id="6.20.110.10">
    <property type="match status" value="1"/>
</dbReference>
<dbReference type="RefSeq" id="WP_185417466.1">
    <property type="nucleotide sequence ID" value="NZ_JAASTX010000009.1"/>
</dbReference>
<dbReference type="InterPro" id="IPR010572">
    <property type="entry name" value="Tail_dom"/>
</dbReference>
<proteinExistence type="predicted"/>
<protein>
    <recommendedName>
        <fullName evidence="6">Prophage tail endopeptidase domain-containing protein</fullName>
    </recommendedName>
</protein>
<reference evidence="4 5" key="1">
    <citation type="submission" date="2020-03" db="EMBL/GenBank/DDBJ databases">
        <title>Soil Listeria distribution.</title>
        <authorList>
            <person name="Liao J."/>
            <person name="Wiedmann M."/>
        </authorList>
    </citation>
    <scope>NUCLEOTIDE SEQUENCE [LARGE SCALE GENOMIC DNA]</scope>
    <source>
        <strain evidence="4 5">FSL L7-1547</strain>
    </source>
</reference>
<gene>
    <name evidence="4" type="ORF">HCI99_08905</name>
</gene>
<dbReference type="Gene3D" id="2.60.120.260">
    <property type="entry name" value="Galactose-binding domain-like"/>
    <property type="match status" value="1"/>
</dbReference>